<dbReference type="InterPro" id="IPR015500">
    <property type="entry name" value="Peptidase_S8_subtilisin-rel"/>
</dbReference>
<dbReference type="OrthoDB" id="9798386at2"/>
<organism evidence="15 16">
    <name type="scientific">Psychrobacillus glaciei</name>
    <dbReference type="NCBI Taxonomy" id="2283160"/>
    <lineage>
        <taxon>Bacteria</taxon>
        <taxon>Bacillati</taxon>
        <taxon>Bacillota</taxon>
        <taxon>Bacilli</taxon>
        <taxon>Bacillales</taxon>
        <taxon>Bacillaceae</taxon>
        <taxon>Psychrobacillus</taxon>
    </lineage>
</organism>
<comment type="similarity">
    <text evidence="1 9 10">Belongs to the peptidase S8 family.</text>
</comment>
<dbReference type="KEGG" id="psyo:PB01_04210"/>
<feature type="chain" id="PRO_5023835764" description="BIG2 domain-containing protein" evidence="13">
    <location>
        <begin position="31"/>
        <end position="1711"/>
    </location>
</feature>
<proteinExistence type="inferred from homology"/>
<keyword evidence="7 9" id="KW-0720">Serine protease</keyword>
<evidence type="ECO:0000256" key="8">
    <source>
        <dbReference type="PIRSR" id="PIRSR615500-1"/>
    </source>
</evidence>
<evidence type="ECO:0000256" key="11">
    <source>
        <dbReference type="SAM" id="Coils"/>
    </source>
</evidence>
<dbReference type="SUPFAM" id="SSF52025">
    <property type="entry name" value="PA domain"/>
    <property type="match status" value="1"/>
</dbReference>
<evidence type="ECO:0000256" key="7">
    <source>
        <dbReference type="ARBA" id="ARBA00022825"/>
    </source>
</evidence>
<dbReference type="InterPro" id="IPR050131">
    <property type="entry name" value="Peptidase_S8_subtilisin-like"/>
</dbReference>
<evidence type="ECO:0000256" key="12">
    <source>
        <dbReference type="SAM" id="MobiDB-lite"/>
    </source>
</evidence>
<evidence type="ECO:0000259" key="14">
    <source>
        <dbReference type="SMART" id="SM00635"/>
    </source>
</evidence>
<dbReference type="InterPro" id="IPR034213">
    <property type="entry name" value="S8_Vpr-like"/>
</dbReference>
<keyword evidence="11" id="KW-0175">Coiled coil</keyword>
<sequence length="1711" mass="184399">MKKLKFTKFFSSILAFVMVLSMLSPFSVLANEQQSVPLVNDGQSESDLLVKAAIDEQLNLLNSEATIHQDLKGVTGDKDVPVIIHLSEKPVALEKGIKEFAGKKFTSSDAASVEKKVNTQQMNVLKELKVKKISFKQGFSYDTVLNGFAATVKADDLPKLLEIDGVVLVEPDEMRYALGEPSKVDSDVKAAMLTSVPFLEIEKLWSKDIKGQGVKVAVLDTGIDYNHPEFAGVYKGGKNYITHTSQYARPRTDNDPYETSPLDRAATTAEFNAQGDSFYTSHGTHVAGTIAAIGANKYGIKGLAPKVELYAYRVLGGYGSGASSGIIKAIDDSVKDGMNVINLSLGGTSNSSTASDSIAINNAMLGGTVAVVATGNSGPNRGTIGNPSTAALGIAVGNSTNPEESFAASVSVNAGAYSKTSIVKLMGVKFGEQLAPALEGEFDVVAIPGVGNSKDFTGIDVKDKVALISRGDIAFVDKIANAKAAGAKAVLIHNSLTGSGTPGPADVFLGDSFQFIPAFDMSYTEGKALRDALGTGTGKVSFSNITSSFTTGDEMNSSSSRGPANPDYDIKPDVVAPGTNIMSSVPAYGKDFPNADYSESYDRYTGTSMATPHIAGIAALIRQAHPEWTPFDVKVALSNTAKVLDTKSFDVFAQGPGRVQPYEAAYPKILAYALDKTILSNKVVNNEKGTVTFGKLGQVKDGDVTVKKQIRVKDIAGNGGQYTVRVETTKAFGAAKVTVNKPTFTLNGTELIELTLFAPKATGKAGDEILGYIYIEGNGTQISLPFAADFSPKTLATGVHYVKLTDHDISFNPDVEKVLPVMSLQLVGSYGSNYIRLHDLLSANFNEDIGHISAANSRIAGLYTLPMTDKYTNLDNEIVPIPEGVYMTSFYAQLSTGAKAWYGNWDFEPLFVKNSAAKVEAAKSHNTIESSYIFKGEIIDKYFDFQEPLSKIGMDFDVNKKLFVTYDLTNAEGKKIGEGQVAFGKDGAFSLNLTDLTLGENTVTIYVNDAARNKAEYKYTILAKDTVSYSVNTDKIDLQVGDQANLKVTETTKKLDGTTDEKDVTAQATFESSLNAIAKVENGIVTAVAAGEAIIDVIYNNELIQQVRVVVKEVPVLDVITLIVNNTEVNLTVGDTEQLTVTEMTTLKDGEVKKNEVTKDAEYVVDEDSIATVVEGLVTAKKAGTTKVTITHGDIEVIVDVTVTDKVVVPNPDPVVTLSVDNTDIKLTTGGTSKLVVEETSKPVEGEATVKDVTSEAKYVVADNKVVTVEKGLVTAKAKGTTTITIEHGKNKVEVKVTVTDPVVNPGTSGGGSSTPSQPKVEDIKAETGTTIANTTVKRTTELDGTVKDSVTLNAQNVKDSINKLKQQNQDTARIVISDNEDKVNEVNVAIPKDAVNAFSEGKANLEIFTANGHIYIPQTSMKDFGKDLNFRVVPMKEEAKKNVVEERAKKDTLVQKVVGNKKVNVLGRPMEIETNMQNRSVDLTLPLPKNATQEQLDNLAIFIEHSDGTKELVQGKLVEYEKDTKGIQFTVNKFSTFTILYAEGAAKYFAQHSCDENAKASCLQVNKTTPMYVLENNRLKKVGEAVKGQNLAVKQTISPMLGLGGNIWLERTAAISYETPSKEMVAKNQLPANKRPKQMWKGLELTPGQIGKVTILEDTVIWESIDKTTKLPRVLKKGEQYRVYRYVPGMYQIGDNQYIVQDSNVVLIKK</sequence>
<feature type="active site" description="Charge relay system" evidence="8 9">
    <location>
        <position position="282"/>
    </location>
</feature>
<dbReference type="Proteomes" id="UP000325517">
    <property type="component" value="Chromosome"/>
</dbReference>
<evidence type="ECO:0000313" key="15">
    <source>
        <dbReference type="EMBL" id="QFF98084.1"/>
    </source>
</evidence>
<dbReference type="Pfam" id="PF21461">
    <property type="entry name" value="HL_N-beta"/>
    <property type="match status" value="1"/>
</dbReference>
<dbReference type="Gene3D" id="3.50.30.30">
    <property type="match status" value="1"/>
</dbReference>
<feature type="domain" description="BIG2" evidence="14">
    <location>
        <begin position="1118"/>
        <end position="1202"/>
    </location>
</feature>
<dbReference type="GO" id="GO:0004252">
    <property type="term" value="F:serine-type endopeptidase activity"/>
    <property type="evidence" value="ECO:0007669"/>
    <property type="project" value="UniProtKB-UniRule"/>
</dbReference>
<keyword evidence="3" id="KW-0964">Secreted</keyword>
<feature type="active site" description="Charge relay system" evidence="8 9">
    <location>
        <position position="608"/>
    </location>
</feature>
<dbReference type="PROSITE" id="PS00138">
    <property type="entry name" value="SUBTILASE_SER"/>
    <property type="match status" value="1"/>
</dbReference>
<accession>A0A5J6SMT4</accession>
<dbReference type="Gene3D" id="2.60.40.1080">
    <property type="match status" value="3"/>
</dbReference>
<evidence type="ECO:0000256" key="5">
    <source>
        <dbReference type="ARBA" id="ARBA00022729"/>
    </source>
</evidence>
<dbReference type="PRINTS" id="PR00723">
    <property type="entry name" value="SUBTILISIN"/>
</dbReference>
<evidence type="ECO:0000256" key="13">
    <source>
        <dbReference type="SAM" id="SignalP"/>
    </source>
</evidence>
<gene>
    <name evidence="15" type="ORF">PB01_04210</name>
</gene>
<evidence type="ECO:0000256" key="9">
    <source>
        <dbReference type="PROSITE-ProRule" id="PRU01240"/>
    </source>
</evidence>
<evidence type="ECO:0000256" key="6">
    <source>
        <dbReference type="ARBA" id="ARBA00022801"/>
    </source>
</evidence>
<dbReference type="RefSeq" id="WP_151699029.1">
    <property type="nucleotide sequence ID" value="NZ_CP031223.1"/>
</dbReference>
<dbReference type="SUPFAM" id="SSF52743">
    <property type="entry name" value="Subtilisin-like"/>
    <property type="match status" value="1"/>
</dbReference>
<dbReference type="InterPro" id="IPR023827">
    <property type="entry name" value="Peptidase_S8_Asp-AS"/>
</dbReference>
<dbReference type="PROSITE" id="PS00137">
    <property type="entry name" value="SUBTILASE_HIS"/>
    <property type="match status" value="1"/>
</dbReference>
<dbReference type="PROSITE" id="PS51892">
    <property type="entry name" value="SUBTILASE"/>
    <property type="match status" value="1"/>
</dbReference>
<dbReference type="InterPro" id="IPR010259">
    <property type="entry name" value="S8pro/Inhibitor_I9"/>
</dbReference>
<keyword evidence="2" id="KW-0134">Cell wall</keyword>
<dbReference type="Pfam" id="PF00082">
    <property type="entry name" value="Peptidase_S8"/>
    <property type="match status" value="1"/>
</dbReference>
<evidence type="ECO:0000256" key="2">
    <source>
        <dbReference type="ARBA" id="ARBA00022512"/>
    </source>
</evidence>
<feature type="active site" description="Charge relay system" evidence="8 9">
    <location>
        <position position="220"/>
    </location>
</feature>
<evidence type="ECO:0000313" key="16">
    <source>
        <dbReference type="Proteomes" id="UP000325517"/>
    </source>
</evidence>
<keyword evidence="16" id="KW-1185">Reference proteome</keyword>
<dbReference type="Pfam" id="PF05922">
    <property type="entry name" value="Inhibitor_I9"/>
    <property type="match status" value="1"/>
</dbReference>
<dbReference type="SMART" id="SM00635">
    <property type="entry name" value="BID_2"/>
    <property type="match status" value="3"/>
</dbReference>
<dbReference type="InterPro" id="IPR046450">
    <property type="entry name" value="PA_dom_sf"/>
</dbReference>
<feature type="coiled-coil region" evidence="11">
    <location>
        <begin position="1348"/>
        <end position="1375"/>
    </location>
</feature>
<dbReference type="InterPro" id="IPR000209">
    <property type="entry name" value="Peptidase_S8/S53_dom"/>
</dbReference>
<dbReference type="InterPro" id="IPR048734">
    <property type="entry name" value="HL_N-beta"/>
</dbReference>
<feature type="domain" description="BIG2" evidence="14">
    <location>
        <begin position="1214"/>
        <end position="1298"/>
    </location>
</feature>
<evidence type="ECO:0000256" key="4">
    <source>
        <dbReference type="ARBA" id="ARBA00022670"/>
    </source>
</evidence>
<dbReference type="InterPro" id="IPR036852">
    <property type="entry name" value="Peptidase_S8/S53_dom_sf"/>
</dbReference>
<dbReference type="PANTHER" id="PTHR43806:SF65">
    <property type="entry name" value="SERINE PROTEASE APRX"/>
    <property type="match status" value="1"/>
</dbReference>
<evidence type="ECO:0000256" key="1">
    <source>
        <dbReference type="ARBA" id="ARBA00011073"/>
    </source>
</evidence>
<dbReference type="PROSITE" id="PS00136">
    <property type="entry name" value="SUBTILASE_ASP"/>
    <property type="match status" value="1"/>
</dbReference>
<keyword evidence="4 9" id="KW-0645">Protease</keyword>
<dbReference type="GO" id="GO:0006508">
    <property type="term" value="P:proteolysis"/>
    <property type="evidence" value="ECO:0007669"/>
    <property type="project" value="UniProtKB-KW"/>
</dbReference>
<keyword evidence="5 13" id="KW-0732">Signal</keyword>
<dbReference type="Pfam" id="PF02225">
    <property type="entry name" value="PA"/>
    <property type="match status" value="1"/>
</dbReference>
<dbReference type="PANTHER" id="PTHR43806">
    <property type="entry name" value="PEPTIDASE S8"/>
    <property type="match status" value="1"/>
</dbReference>
<dbReference type="EMBL" id="CP031223">
    <property type="protein sequence ID" value="QFF98084.1"/>
    <property type="molecule type" value="Genomic_DNA"/>
</dbReference>
<dbReference type="CDD" id="cd07474">
    <property type="entry name" value="Peptidases_S8_subtilisin_Vpr-like"/>
    <property type="match status" value="1"/>
</dbReference>
<dbReference type="InterPro" id="IPR003343">
    <property type="entry name" value="Big_2"/>
</dbReference>
<protein>
    <recommendedName>
        <fullName evidence="14">BIG2 domain-containing protein</fullName>
    </recommendedName>
</protein>
<feature type="domain" description="BIG2" evidence="14">
    <location>
        <begin position="1025"/>
        <end position="1108"/>
    </location>
</feature>
<evidence type="ECO:0000256" key="3">
    <source>
        <dbReference type="ARBA" id="ARBA00022525"/>
    </source>
</evidence>
<dbReference type="InterPro" id="IPR022398">
    <property type="entry name" value="Peptidase_S8_His-AS"/>
</dbReference>
<dbReference type="InterPro" id="IPR003137">
    <property type="entry name" value="PA_domain"/>
</dbReference>
<dbReference type="Gene3D" id="3.40.50.200">
    <property type="entry name" value="Peptidase S8/S53 domain"/>
    <property type="match status" value="2"/>
</dbReference>
<keyword evidence="6 9" id="KW-0378">Hydrolase</keyword>
<name>A0A5J6SMT4_9BACI</name>
<feature type="signal peptide" evidence="13">
    <location>
        <begin position="1"/>
        <end position="30"/>
    </location>
</feature>
<evidence type="ECO:0000256" key="10">
    <source>
        <dbReference type="RuleBase" id="RU003355"/>
    </source>
</evidence>
<dbReference type="InterPro" id="IPR023828">
    <property type="entry name" value="Peptidase_S8_Ser-AS"/>
</dbReference>
<reference evidence="15 16" key="1">
    <citation type="submission" date="2018-07" db="EMBL/GenBank/DDBJ databases">
        <title>Complete genome sequence of Psychrobacillus sp. PB01, isolated from iceberg, and comparative genome analysis of Psychrobacillus strains.</title>
        <authorList>
            <person name="Lee P.C."/>
        </authorList>
    </citation>
    <scope>NUCLEOTIDE SEQUENCE [LARGE SCALE GENOMIC DNA]</scope>
    <source>
        <strain evidence="15 16">PB01</strain>
    </source>
</reference>
<feature type="region of interest" description="Disordered" evidence="12">
    <location>
        <begin position="1302"/>
        <end position="1324"/>
    </location>
</feature>